<dbReference type="InterPro" id="IPR050468">
    <property type="entry name" value="Cuticle_Struct_Prot"/>
</dbReference>
<dbReference type="PANTHER" id="PTHR10380">
    <property type="entry name" value="CUTICLE PROTEIN"/>
    <property type="match status" value="1"/>
</dbReference>
<dbReference type="OrthoDB" id="7363665at2759"/>
<evidence type="ECO:0000256" key="2">
    <source>
        <dbReference type="ARBA" id="ARBA00022729"/>
    </source>
</evidence>
<accession>A0A8J2VWF9</accession>
<keyword evidence="1 3" id="KW-0193">Cuticle</keyword>
<dbReference type="PANTHER" id="PTHR10380:SF173">
    <property type="entry name" value="CUTICULAR PROTEIN 47EF, ISOFORM C-RELATED"/>
    <property type="match status" value="1"/>
</dbReference>
<name>A0A8J2VWF9_9NEOP</name>
<evidence type="ECO:0000313" key="6">
    <source>
        <dbReference type="Proteomes" id="UP000789524"/>
    </source>
</evidence>
<dbReference type="GO" id="GO:0062129">
    <property type="term" value="C:chitin-based extracellular matrix"/>
    <property type="evidence" value="ECO:0007669"/>
    <property type="project" value="TreeGrafter"/>
</dbReference>
<dbReference type="Pfam" id="PF00379">
    <property type="entry name" value="Chitin_bind_4"/>
    <property type="match status" value="1"/>
</dbReference>
<feature type="chain" id="PRO_5035204493" evidence="4">
    <location>
        <begin position="16"/>
        <end position="114"/>
    </location>
</feature>
<reference evidence="5" key="1">
    <citation type="submission" date="2021-09" db="EMBL/GenBank/DDBJ databases">
        <authorList>
            <person name="Martin H S."/>
        </authorList>
    </citation>
    <scope>NUCLEOTIDE SEQUENCE</scope>
</reference>
<dbReference type="Proteomes" id="UP000789524">
    <property type="component" value="Unassembled WGS sequence"/>
</dbReference>
<dbReference type="InterPro" id="IPR000618">
    <property type="entry name" value="Insect_cuticle"/>
</dbReference>
<dbReference type="PRINTS" id="PR00947">
    <property type="entry name" value="CUTICLE"/>
</dbReference>
<evidence type="ECO:0000256" key="4">
    <source>
        <dbReference type="SAM" id="SignalP"/>
    </source>
</evidence>
<evidence type="ECO:0000313" key="5">
    <source>
        <dbReference type="EMBL" id="CAG9560423.1"/>
    </source>
</evidence>
<keyword evidence="6" id="KW-1185">Reference proteome</keyword>
<feature type="signal peptide" evidence="4">
    <location>
        <begin position="1"/>
        <end position="15"/>
    </location>
</feature>
<dbReference type="EMBL" id="CAKASE010000045">
    <property type="protein sequence ID" value="CAG9560423.1"/>
    <property type="molecule type" value="Genomic_DNA"/>
</dbReference>
<dbReference type="PROSITE" id="PS51155">
    <property type="entry name" value="CHIT_BIND_RR_2"/>
    <property type="match status" value="1"/>
</dbReference>
<evidence type="ECO:0000256" key="1">
    <source>
        <dbReference type="ARBA" id="ARBA00022460"/>
    </source>
</evidence>
<sequence length="114" mass="12574">MKLIVLVCLVAAVAAAPPARVNYDNNNVQILSYENDNIGLNRYKYGFSQSDGTKQEQQGEFRSDGVYVVKGFYSWVGPNGYLYTVRYISDDNGYQPEMEEAPGYDAGLIASALG</sequence>
<organism evidence="5 6">
    <name type="scientific">Danaus chrysippus</name>
    <name type="common">African queen</name>
    <dbReference type="NCBI Taxonomy" id="151541"/>
    <lineage>
        <taxon>Eukaryota</taxon>
        <taxon>Metazoa</taxon>
        <taxon>Ecdysozoa</taxon>
        <taxon>Arthropoda</taxon>
        <taxon>Hexapoda</taxon>
        <taxon>Insecta</taxon>
        <taxon>Pterygota</taxon>
        <taxon>Neoptera</taxon>
        <taxon>Endopterygota</taxon>
        <taxon>Lepidoptera</taxon>
        <taxon>Glossata</taxon>
        <taxon>Ditrysia</taxon>
        <taxon>Papilionoidea</taxon>
        <taxon>Nymphalidae</taxon>
        <taxon>Danainae</taxon>
        <taxon>Danaini</taxon>
        <taxon>Danaina</taxon>
        <taxon>Danaus</taxon>
        <taxon>Anosia</taxon>
    </lineage>
</organism>
<dbReference type="AlphaFoldDB" id="A0A8J2VWF9"/>
<evidence type="ECO:0000256" key="3">
    <source>
        <dbReference type="PROSITE-ProRule" id="PRU00497"/>
    </source>
</evidence>
<comment type="caution">
    <text evidence="5">The sequence shown here is derived from an EMBL/GenBank/DDBJ whole genome shotgun (WGS) entry which is preliminary data.</text>
</comment>
<protein>
    <submittedName>
        <fullName evidence="5">(African queen) hypothetical protein</fullName>
    </submittedName>
</protein>
<proteinExistence type="predicted"/>
<gene>
    <name evidence="5" type="ORF">DCHRY22_LOCUS2094</name>
</gene>
<keyword evidence="2 4" id="KW-0732">Signal</keyword>
<dbReference type="GO" id="GO:0008010">
    <property type="term" value="F:structural constituent of chitin-based larval cuticle"/>
    <property type="evidence" value="ECO:0007669"/>
    <property type="project" value="TreeGrafter"/>
</dbReference>